<dbReference type="Proteomes" id="UP000482155">
    <property type="component" value="Unassembled WGS sequence"/>
</dbReference>
<evidence type="ECO:0000313" key="1">
    <source>
        <dbReference type="EMBL" id="NEX60052.1"/>
    </source>
</evidence>
<keyword evidence="2" id="KW-1185">Reference proteome</keyword>
<sequence length="226" mass="24804">MYQELYKNILGRAIDLGTRYVEKKLFANGAEAGSTAPVPSAQVERVLQEAMEQLAMISKASTDAIIAKIENDKLEELRSRIQSLGFLLKIEKKDEAFRYMLTLKESVDYALNRVNEGKTEWLSPCILGKSVFIATLEYCAVSADTERVELSRICKEAKHTLLNVIVPQILSNGGQVPWDQVEAFLVGTSNSLLELQVDEVPAANVATSTPAGKTVLAPSGGWPFPT</sequence>
<dbReference type="EMBL" id="JAAIVB010000011">
    <property type="protein sequence ID" value="NEX60052.1"/>
    <property type="molecule type" value="Genomic_DNA"/>
</dbReference>
<gene>
    <name evidence="1" type="ORF">G3574_03080</name>
</gene>
<accession>A0A6B3SNM7</accession>
<protein>
    <submittedName>
        <fullName evidence="1">Uncharacterized protein</fullName>
    </submittedName>
</protein>
<name>A0A6B3SNM7_9BURK</name>
<evidence type="ECO:0000313" key="2">
    <source>
        <dbReference type="Proteomes" id="UP000482155"/>
    </source>
</evidence>
<reference evidence="1 2" key="1">
    <citation type="submission" date="2020-02" db="EMBL/GenBank/DDBJ databases">
        <authorList>
            <person name="Kim M.K."/>
        </authorList>
    </citation>
    <scope>NUCLEOTIDE SEQUENCE [LARGE SCALE GENOMIC DNA]</scope>
    <source>
        <strain evidence="1 2">17J57-3</strain>
    </source>
</reference>
<dbReference type="RefSeq" id="WP_163960556.1">
    <property type="nucleotide sequence ID" value="NZ_JAAIVB010000011.1"/>
</dbReference>
<proteinExistence type="predicted"/>
<dbReference type="AlphaFoldDB" id="A0A6B3SNM7"/>
<organism evidence="1 2">
    <name type="scientific">Noviherbaspirillum galbum</name>
    <dbReference type="NCBI Taxonomy" id="2709383"/>
    <lineage>
        <taxon>Bacteria</taxon>
        <taxon>Pseudomonadati</taxon>
        <taxon>Pseudomonadota</taxon>
        <taxon>Betaproteobacteria</taxon>
        <taxon>Burkholderiales</taxon>
        <taxon>Oxalobacteraceae</taxon>
        <taxon>Noviherbaspirillum</taxon>
    </lineage>
</organism>
<comment type="caution">
    <text evidence="1">The sequence shown here is derived from an EMBL/GenBank/DDBJ whole genome shotgun (WGS) entry which is preliminary data.</text>
</comment>